<dbReference type="Proteomes" id="UP001174677">
    <property type="component" value="Chromosome 2"/>
</dbReference>
<dbReference type="PRINTS" id="PR00622">
    <property type="entry name" value="HISTONEH3"/>
</dbReference>
<dbReference type="Pfam" id="PF00125">
    <property type="entry name" value="Histone"/>
    <property type="match status" value="1"/>
</dbReference>
<evidence type="ECO:0000313" key="5">
    <source>
        <dbReference type="EMBL" id="KAJ9188245.1"/>
    </source>
</evidence>
<evidence type="ECO:0000256" key="2">
    <source>
        <dbReference type="ARBA" id="ARBA00022990"/>
    </source>
</evidence>
<comment type="similarity">
    <text evidence="1">Belongs to the histone H3 family.</text>
</comment>
<organism evidence="5 6">
    <name type="scientific">Hevea brasiliensis</name>
    <name type="common">Para rubber tree</name>
    <name type="synonym">Siphonia brasiliensis</name>
    <dbReference type="NCBI Taxonomy" id="3981"/>
    <lineage>
        <taxon>Eukaryota</taxon>
        <taxon>Viridiplantae</taxon>
        <taxon>Streptophyta</taxon>
        <taxon>Embryophyta</taxon>
        <taxon>Tracheophyta</taxon>
        <taxon>Spermatophyta</taxon>
        <taxon>Magnoliopsida</taxon>
        <taxon>eudicotyledons</taxon>
        <taxon>Gunneridae</taxon>
        <taxon>Pentapetalae</taxon>
        <taxon>rosids</taxon>
        <taxon>fabids</taxon>
        <taxon>Malpighiales</taxon>
        <taxon>Euphorbiaceae</taxon>
        <taxon>Crotonoideae</taxon>
        <taxon>Micrandreae</taxon>
        <taxon>Hevea</taxon>
    </lineage>
</organism>
<feature type="region of interest" description="Disordered" evidence="3">
    <location>
        <begin position="1"/>
        <end position="65"/>
    </location>
</feature>
<feature type="domain" description="Core Histone H2A/H2B/H3" evidence="4">
    <location>
        <begin position="64"/>
        <end position="116"/>
    </location>
</feature>
<proteinExistence type="inferred from homology"/>
<keyword evidence="2" id="KW-0007">Acetylation</keyword>
<dbReference type="EMBL" id="JARPOI010000002">
    <property type="protein sequence ID" value="KAJ9188245.1"/>
    <property type="molecule type" value="Genomic_DNA"/>
</dbReference>
<dbReference type="InterPro" id="IPR009072">
    <property type="entry name" value="Histone-fold"/>
</dbReference>
<evidence type="ECO:0000256" key="3">
    <source>
        <dbReference type="SAM" id="MobiDB-lite"/>
    </source>
</evidence>
<evidence type="ECO:0000259" key="4">
    <source>
        <dbReference type="Pfam" id="PF00125"/>
    </source>
</evidence>
<feature type="compositionally biased region" description="Polar residues" evidence="3">
    <location>
        <begin position="34"/>
        <end position="53"/>
    </location>
</feature>
<accession>A0ABQ9NAL2</accession>
<feature type="compositionally biased region" description="Low complexity" evidence="3">
    <location>
        <begin position="19"/>
        <end position="32"/>
    </location>
</feature>
<protein>
    <recommendedName>
        <fullName evidence="4">Core Histone H2A/H2B/H3 domain-containing protein</fullName>
    </recommendedName>
</protein>
<comment type="caution">
    <text evidence="5">The sequence shown here is derived from an EMBL/GenBank/DDBJ whole genome shotgun (WGS) entry which is preliminary data.</text>
</comment>
<sequence length="116" mass="13158">MARVKHSAPRGRRRKKSTETTTSPTSLATPPSNRSPGPSASRAQRNTPSTSRTPRQRKQHRFKPGTVALREIRHFQKTWKLLIPAASFIRLVKSITVEYSQEVNRWTAEALVALQE</sequence>
<evidence type="ECO:0000256" key="1">
    <source>
        <dbReference type="ARBA" id="ARBA00010343"/>
    </source>
</evidence>
<gene>
    <name evidence="5" type="ORF">P3X46_003617</name>
</gene>
<dbReference type="InterPro" id="IPR007125">
    <property type="entry name" value="H2A/H2B/H3"/>
</dbReference>
<reference evidence="5" key="1">
    <citation type="journal article" date="2023" name="Plant Biotechnol. J.">
        <title>Chromosome-level wild Hevea brasiliensis genome provides new tools for genomic-assisted breeding and valuable loci to elevate rubber yield.</title>
        <authorList>
            <person name="Cheng H."/>
            <person name="Song X."/>
            <person name="Hu Y."/>
            <person name="Wu T."/>
            <person name="Yang Q."/>
            <person name="An Z."/>
            <person name="Feng S."/>
            <person name="Deng Z."/>
            <person name="Wu W."/>
            <person name="Zeng X."/>
            <person name="Tu M."/>
            <person name="Wang X."/>
            <person name="Huang H."/>
        </authorList>
    </citation>
    <scope>NUCLEOTIDE SEQUENCE</scope>
    <source>
        <strain evidence="5">MT/VB/25A 57/8</strain>
    </source>
</reference>
<feature type="compositionally biased region" description="Basic residues" evidence="3">
    <location>
        <begin position="1"/>
        <end position="16"/>
    </location>
</feature>
<dbReference type="SUPFAM" id="SSF47113">
    <property type="entry name" value="Histone-fold"/>
    <property type="match status" value="1"/>
</dbReference>
<dbReference type="InterPro" id="IPR000164">
    <property type="entry name" value="Histone_H3/CENP-A"/>
</dbReference>
<keyword evidence="6" id="KW-1185">Reference proteome</keyword>
<dbReference type="Gene3D" id="1.10.20.10">
    <property type="entry name" value="Histone, subunit A"/>
    <property type="match status" value="1"/>
</dbReference>
<feature type="compositionally biased region" description="Basic residues" evidence="3">
    <location>
        <begin position="54"/>
        <end position="63"/>
    </location>
</feature>
<name>A0ABQ9NAL2_HEVBR</name>
<dbReference type="PANTHER" id="PTHR11426">
    <property type="entry name" value="HISTONE H3"/>
    <property type="match status" value="1"/>
</dbReference>
<evidence type="ECO:0000313" key="6">
    <source>
        <dbReference type="Proteomes" id="UP001174677"/>
    </source>
</evidence>